<keyword evidence="3" id="KW-1185">Reference proteome</keyword>
<evidence type="ECO:0000313" key="2">
    <source>
        <dbReference type="EMBL" id="RJL36242.1"/>
    </source>
</evidence>
<dbReference type="OrthoDB" id="5183396at2"/>
<dbReference type="Pfam" id="PF01814">
    <property type="entry name" value="Hemerythrin"/>
    <property type="match status" value="1"/>
</dbReference>
<feature type="domain" description="Hemerythrin-like" evidence="1">
    <location>
        <begin position="2"/>
        <end position="111"/>
    </location>
</feature>
<sequence length="174" mass="19335">MIMADHREMERLFEVLRTRPEERELTLPVVAALLVAHSRAEEAEVYPALRGQAGQGGEVAHGQEEHLEAERRLQALREADPKGAGFEKALQAFVEAVQHHVEEEETTLLPAMRERLEAGELASLGEAFARSRAEHLGEMPGEAGREELLRQARNAGIEGASSMTKDELRRALKI</sequence>
<organism evidence="2 3">
    <name type="scientific">Bailinhaonella thermotolerans</name>
    <dbReference type="NCBI Taxonomy" id="1070861"/>
    <lineage>
        <taxon>Bacteria</taxon>
        <taxon>Bacillati</taxon>
        <taxon>Actinomycetota</taxon>
        <taxon>Actinomycetes</taxon>
        <taxon>Streptosporangiales</taxon>
        <taxon>Streptosporangiaceae</taxon>
        <taxon>Bailinhaonella</taxon>
    </lineage>
</organism>
<dbReference type="PANTHER" id="PTHR35585:SF1">
    <property type="entry name" value="HHE DOMAIN PROTEIN (AFU_ORTHOLOGUE AFUA_4G00730)"/>
    <property type="match status" value="1"/>
</dbReference>
<evidence type="ECO:0000313" key="3">
    <source>
        <dbReference type="Proteomes" id="UP000265768"/>
    </source>
</evidence>
<proteinExistence type="predicted"/>
<dbReference type="PANTHER" id="PTHR35585">
    <property type="entry name" value="HHE DOMAIN PROTEIN (AFU_ORTHOLOGUE AFUA_4G00730)"/>
    <property type="match status" value="1"/>
</dbReference>
<evidence type="ECO:0000259" key="1">
    <source>
        <dbReference type="Pfam" id="PF01814"/>
    </source>
</evidence>
<dbReference type="EMBL" id="QZEY01000001">
    <property type="protein sequence ID" value="RJL36242.1"/>
    <property type="molecule type" value="Genomic_DNA"/>
</dbReference>
<protein>
    <submittedName>
        <fullName evidence="2">Hemerythrin domain-containing protein</fullName>
    </submittedName>
</protein>
<gene>
    <name evidence="2" type="ORF">D5H75_04200</name>
</gene>
<dbReference type="AlphaFoldDB" id="A0A3A4AZX5"/>
<reference evidence="2 3" key="1">
    <citation type="submission" date="2018-09" db="EMBL/GenBank/DDBJ databases">
        <title>YIM 75507 draft genome.</title>
        <authorList>
            <person name="Tang S."/>
            <person name="Feng Y."/>
        </authorList>
    </citation>
    <scope>NUCLEOTIDE SEQUENCE [LARGE SCALE GENOMIC DNA]</scope>
    <source>
        <strain evidence="2 3">YIM 75507</strain>
    </source>
</reference>
<dbReference type="Proteomes" id="UP000265768">
    <property type="component" value="Unassembled WGS sequence"/>
</dbReference>
<accession>A0A3A4AZX5</accession>
<comment type="caution">
    <text evidence="2">The sequence shown here is derived from an EMBL/GenBank/DDBJ whole genome shotgun (WGS) entry which is preliminary data.</text>
</comment>
<dbReference type="InterPro" id="IPR012312">
    <property type="entry name" value="Hemerythrin-like"/>
</dbReference>
<dbReference type="Gene3D" id="1.20.120.520">
    <property type="entry name" value="nmb1532 protein domain like"/>
    <property type="match status" value="1"/>
</dbReference>
<name>A0A3A4AZX5_9ACTN</name>